<name>A0A8H2JNE9_9GAMM</name>
<keyword evidence="1" id="KW-0472">Membrane</keyword>
<sequence>MLGLNKGNGLITKFQLVLLVVWLSFTVLAFSYFIQGRLVNFDADHKLRDIEHQELAPHLISFIEAAIPNIADGENDVVDHSISNTIIHFSQPNCDCQQYSEAHIKDINQLALNHNFAIKRVVMTKDNLIPATPSVAIIDNSGDVIYFGPYGQGIACSQTSGYAQTMLNNYVQGYSANIVIKEAKGCYCAV</sequence>
<dbReference type="InterPro" id="IPR045494">
    <property type="entry name" value="DUF6436"/>
</dbReference>
<comment type="caution">
    <text evidence="3">The sequence shown here is derived from an EMBL/GenBank/DDBJ whole genome shotgun (WGS) entry which is preliminary data.</text>
</comment>
<dbReference type="Pfam" id="PF20029">
    <property type="entry name" value="DUF6436"/>
    <property type="match status" value="1"/>
</dbReference>
<dbReference type="AlphaFoldDB" id="A0A8H2JNE9"/>
<accession>A0A8H2JNE9</accession>
<dbReference type="Proteomes" id="UP000307702">
    <property type="component" value="Unassembled WGS sequence"/>
</dbReference>
<evidence type="ECO:0000256" key="1">
    <source>
        <dbReference type="SAM" id="Phobius"/>
    </source>
</evidence>
<keyword evidence="1" id="KW-0812">Transmembrane</keyword>
<protein>
    <recommendedName>
        <fullName evidence="2">DUF6436 domain-containing protein</fullName>
    </recommendedName>
</protein>
<evidence type="ECO:0000259" key="2">
    <source>
        <dbReference type="Pfam" id="PF20029"/>
    </source>
</evidence>
<feature type="transmembrane region" description="Helical" evidence="1">
    <location>
        <begin position="14"/>
        <end position="34"/>
    </location>
</feature>
<proteinExistence type="predicted"/>
<evidence type="ECO:0000313" key="3">
    <source>
        <dbReference type="EMBL" id="TMM45387.1"/>
    </source>
</evidence>
<gene>
    <name evidence="3" type="ORF">FCS21_08315</name>
</gene>
<dbReference type="RefSeq" id="WP_171035666.1">
    <property type="nucleotide sequence ID" value="NZ_SZVP01000006.1"/>
</dbReference>
<keyword evidence="4" id="KW-1185">Reference proteome</keyword>
<organism evidence="3 4">
    <name type="scientific">Colwellia ponticola</name>
    <dbReference type="NCBI Taxonomy" id="2304625"/>
    <lineage>
        <taxon>Bacteria</taxon>
        <taxon>Pseudomonadati</taxon>
        <taxon>Pseudomonadota</taxon>
        <taxon>Gammaproteobacteria</taxon>
        <taxon>Alteromonadales</taxon>
        <taxon>Colwelliaceae</taxon>
        <taxon>Colwellia</taxon>
    </lineage>
</organism>
<reference evidence="3 4" key="1">
    <citation type="submission" date="2019-05" db="EMBL/GenBank/DDBJ databases">
        <title>Colwellia ponticola sp. nov., isolated from seawater.</title>
        <authorList>
            <person name="Yoon J.-H."/>
        </authorList>
    </citation>
    <scope>NUCLEOTIDE SEQUENCE [LARGE SCALE GENOMIC DNA]</scope>
    <source>
        <strain evidence="3 4">OISW-25</strain>
    </source>
</reference>
<keyword evidence="1" id="KW-1133">Transmembrane helix</keyword>
<dbReference type="EMBL" id="SZVP01000006">
    <property type="protein sequence ID" value="TMM45387.1"/>
    <property type="molecule type" value="Genomic_DNA"/>
</dbReference>
<evidence type="ECO:0000313" key="4">
    <source>
        <dbReference type="Proteomes" id="UP000307702"/>
    </source>
</evidence>
<feature type="domain" description="DUF6436" evidence="2">
    <location>
        <begin position="79"/>
        <end position="189"/>
    </location>
</feature>